<keyword evidence="3" id="KW-1185">Reference proteome</keyword>
<sequence>MPVGLTSEHGYTRSLARFAANLGPVAWKIASKKIESVLPPGLKFGPGWVGENEASLQPLSFSSEKQKASTDVLRDGHPSRSVTASSFGVNSLPAYQSSLLDREHMVEAASRVNSQNELTVVTSGVSGIIRPGTSQQTQQKSLLHADRNGINGALGYELLPKTGMARSSLRTGQSGLEEASESYQLLGRVSRSDTPSTHPGPTEHIDSDSMSGSLGRLNPRNARSPDGGSNSHATPEFGFSGKLSQQVFSPHHRQHSLPDPPDLNVRFQAPSSPSSSLQIGSPKQPDLALQL</sequence>
<dbReference type="PANTHER" id="PTHR22881">
    <property type="entry name" value="BROMODOMAIN CONTAINING PROTEIN"/>
    <property type="match status" value="1"/>
</dbReference>
<dbReference type="AlphaFoldDB" id="A0ABC8UH24"/>
<name>A0ABC8UH24_9AQUA</name>
<organism evidence="2 3">
    <name type="scientific">Ilex paraguariensis</name>
    <name type="common">yerba mate</name>
    <dbReference type="NCBI Taxonomy" id="185542"/>
    <lineage>
        <taxon>Eukaryota</taxon>
        <taxon>Viridiplantae</taxon>
        <taxon>Streptophyta</taxon>
        <taxon>Embryophyta</taxon>
        <taxon>Tracheophyta</taxon>
        <taxon>Spermatophyta</taxon>
        <taxon>Magnoliopsida</taxon>
        <taxon>eudicotyledons</taxon>
        <taxon>Gunneridae</taxon>
        <taxon>Pentapetalae</taxon>
        <taxon>asterids</taxon>
        <taxon>campanulids</taxon>
        <taxon>Aquifoliales</taxon>
        <taxon>Aquifoliaceae</taxon>
        <taxon>Ilex</taxon>
    </lineage>
</organism>
<protein>
    <submittedName>
        <fullName evidence="2">Uncharacterized protein</fullName>
    </submittedName>
</protein>
<dbReference type="EMBL" id="CAUOFW020007724">
    <property type="protein sequence ID" value="CAK9180335.1"/>
    <property type="molecule type" value="Genomic_DNA"/>
</dbReference>
<reference evidence="2 3" key="1">
    <citation type="submission" date="2024-02" db="EMBL/GenBank/DDBJ databases">
        <authorList>
            <person name="Vignale AGUSTIN F."/>
            <person name="Sosa J E."/>
            <person name="Modenutti C."/>
        </authorList>
    </citation>
    <scope>NUCLEOTIDE SEQUENCE [LARGE SCALE GENOMIC DNA]</scope>
</reference>
<feature type="region of interest" description="Disordered" evidence="1">
    <location>
        <begin position="59"/>
        <end position="85"/>
    </location>
</feature>
<proteinExistence type="predicted"/>
<evidence type="ECO:0000256" key="1">
    <source>
        <dbReference type="SAM" id="MobiDB-lite"/>
    </source>
</evidence>
<feature type="region of interest" description="Disordered" evidence="1">
    <location>
        <begin position="166"/>
        <end position="291"/>
    </location>
</feature>
<accession>A0ABC8UH24</accession>
<evidence type="ECO:0000313" key="2">
    <source>
        <dbReference type="EMBL" id="CAK9180335.1"/>
    </source>
</evidence>
<dbReference type="Proteomes" id="UP001642360">
    <property type="component" value="Unassembled WGS sequence"/>
</dbReference>
<feature type="compositionally biased region" description="Basic and acidic residues" evidence="1">
    <location>
        <begin position="64"/>
        <end position="78"/>
    </location>
</feature>
<gene>
    <name evidence="2" type="ORF">ILEXP_LOCUS50327</name>
</gene>
<dbReference type="InterPro" id="IPR051831">
    <property type="entry name" value="Bromodomain_contain_prot"/>
</dbReference>
<evidence type="ECO:0000313" key="3">
    <source>
        <dbReference type="Proteomes" id="UP001642360"/>
    </source>
</evidence>
<dbReference type="PANTHER" id="PTHR22881:SF11">
    <property type="entry name" value="BROMODOMAIN-CONTAINING PROTEIN DDB_G0270170-LIKE ISOFORM X1"/>
    <property type="match status" value="1"/>
</dbReference>
<comment type="caution">
    <text evidence="2">The sequence shown here is derived from an EMBL/GenBank/DDBJ whole genome shotgun (WGS) entry which is preliminary data.</text>
</comment>